<organism evidence="1 2">
    <name type="scientific">Streptomyces flaveolus</name>
    <dbReference type="NCBI Taxonomy" id="67297"/>
    <lineage>
        <taxon>Bacteria</taxon>
        <taxon>Bacillati</taxon>
        <taxon>Actinomycetota</taxon>
        <taxon>Actinomycetes</taxon>
        <taxon>Kitasatosporales</taxon>
        <taxon>Streptomycetaceae</taxon>
        <taxon>Streptomyces</taxon>
    </lineage>
</organism>
<dbReference type="Proteomes" id="UP001551011">
    <property type="component" value="Unassembled WGS sequence"/>
</dbReference>
<proteinExistence type="predicted"/>
<gene>
    <name evidence="1" type="ORF">AB0H04_46185</name>
</gene>
<name>A0ABV3AQ59_9ACTN</name>
<accession>A0ABV3AQ59</accession>
<dbReference type="EMBL" id="JBFAEG010000073">
    <property type="protein sequence ID" value="MEU5714092.1"/>
    <property type="molecule type" value="Genomic_DNA"/>
</dbReference>
<sequence length="85" mass="9855">MNRFQFVADHQRRYGVKRLCTTSSSPDDRERTLVNWHVVDHYGTSLRRLPSRSVATPTRVIEFRRSDSRQLSDPAFGKRGFNSSG</sequence>
<keyword evidence="2" id="KW-1185">Reference proteome</keyword>
<dbReference type="RefSeq" id="WP_359261756.1">
    <property type="nucleotide sequence ID" value="NZ_JBFAEG010000073.1"/>
</dbReference>
<evidence type="ECO:0000313" key="1">
    <source>
        <dbReference type="EMBL" id="MEU5714092.1"/>
    </source>
</evidence>
<reference evidence="1 2" key="1">
    <citation type="submission" date="2024-06" db="EMBL/GenBank/DDBJ databases">
        <title>The Natural Products Discovery Center: Release of the First 8490 Sequenced Strains for Exploring Actinobacteria Biosynthetic Diversity.</title>
        <authorList>
            <person name="Kalkreuter E."/>
            <person name="Kautsar S.A."/>
            <person name="Yang D."/>
            <person name="Bader C.D."/>
            <person name="Teijaro C.N."/>
            <person name="Fluegel L."/>
            <person name="Davis C.M."/>
            <person name="Simpson J.R."/>
            <person name="Lauterbach L."/>
            <person name="Steele A.D."/>
            <person name="Gui C."/>
            <person name="Meng S."/>
            <person name="Li G."/>
            <person name="Viehrig K."/>
            <person name="Ye F."/>
            <person name="Su P."/>
            <person name="Kiefer A.F."/>
            <person name="Nichols A."/>
            <person name="Cepeda A.J."/>
            <person name="Yan W."/>
            <person name="Fan B."/>
            <person name="Jiang Y."/>
            <person name="Adhikari A."/>
            <person name="Zheng C.-J."/>
            <person name="Schuster L."/>
            <person name="Cowan T.M."/>
            <person name="Smanski M.J."/>
            <person name="Chevrette M.G."/>
            <person name="De Carvalho L.P.S."/>
            <person name="Shen B."/>
        </authorList>
    </citation>
    <scope>NUCLEOTIDE SEQUENCE [LARGE SCALE GENOMIC DNA]</scope>
    <source>
        <strain evidence="1 2">NPDC020594</strain>
    </source>
</reference>
<evidence type="ECO:0000313" key="2">
    <source>
        <dbReference type="Proteomes" id="UP001551011"/>
    </source>
</evidence>
<comment type="caution">
    <text evidence="1">The sequence shown here is derived from an EMBL/GenBank/DDBJ whole genome shotgun (WGS) entry which is preliminary data.</text>
</comment>
<protein>
    <submittedName>
        <fullName evidence="1">Uncharacterized protein</fullName>
    </submittedName>
</protein>